<accession>A0A0B0NRU3</accession>
<dbReference type="Proteomes" id="UP000032142">
    <property type="component" value="Unassembled WGS sequence"/>
</dbReference>
<keyword evidence="3" id="KW-1185">Reference proteome</keyword>
<dbReference type="AlphaFoldDB" id="A0A0B0NRU3"/>
<organism evidence="2 3">
    <name type="scientific">Gossypium arboreum</name>
    <name type="common">Tree cotton</name>
    <name type="synonym">Gossypium nanking</name>
    <dbReference type="NCBI Taxonomy" id="29729"/>
    <lineage>
        <taxon>Eukaryota</taxon>
        <taxon>Viridiplantae</taxon>
        <taxon>Streptophyta</taxon>
        <taxon>Embryophyta</taxon>
        <taxon>Tracheophyta</taxon>
        <taxon>Spermatophyta</taxon>
        <taxon>Magnoliopsida</taxon>
        <taxon>eudicotyledons</taxon>
        <taxon>Gunneridae</taxon>
        <taxon>Pentapetalae</taxon>
        <taxon>rosids</taxon>
        <taxon>malvids</taxon>
        <taxon>Malvales</taxon>
        <taxon>Malvaceae</taxon>
        <taxon>Malvoideae</taxon>
        <taxon>Gossypium</taxon>
    </lineage>
</organism>
<evidence type="ECO:0000256" key="1">
    <source>
        <dbReference type="SAM" id="Phobius"/>
    </source>
</evidence>
<evidence type="ECO:0000313" key="3">
    <source>
        <dbReference type="Proteomes" id="UP000032142"/>
    </source>
</evidence>
<keyword evidence="1" id="KW-0472">Membrane</keyword>
<protein>
    <submittedName>
        <fullName evidence="2">Uncharacterized protein</fullName>
    </submittedName>
</protein>
<gene>
    <name evidence="2" type="ORF">F383_23496</name>
</gene>
<dbReference type="EMBL" id="KN407854">
    <property type="protein sequence ID" value="KHG17248.1"/>
    <property type="molecule type" value="Genomic_DNA"/>
</dbReference>
<reference evidence="3" key="1">
    <citation type="submission" date="2014-09" db="EMBL/GenBank/DDBJ databases">
        <authorList>
            <person name="Mudge J."/>
            <person name="Ramaraj T."/>
            <person name="Lindquist I.E."/>
            <person name="Bharti A.K."/>
            <person name="Sundararajan A."/>
            <person name="Cameron C.T."/>
            <person name="Woodward J.E."/>
            <person name="May G.D."/>
            <person name="Brubaker C."/>
            <person name="Broadhvest J."/>
            <person name="Wilkins T.A."/>
        </authorList>
    </citation>
    <scope>NUCLEOTIDE SEQUENCE</scope>
    <source>
        <strain evidence="3">cv. AKA8401</strain>
    </source>
</reference>
<name>A0A0B0NRU3_GOSAR</name>
<keyword evidence="1" id="KW-1133">Transmembrane helix</keyword>
<evidence type="ECO:0000313" key="2">
    <source>
        <dbReference type="EMBL" id="KHG17248.1"/>
    </source>
</evidence>
<feature type="transmembrane region" description="Helical" evidence="1">
    <location>
        <begin position="23"/>
        <end position="44"/>
    </location>
</feature>
<sequence>MSFIDDLDRFGCSIYVNYLFERFHVTIMSGSFFSSLIIELHFFMDKR</sequence>
<proteinExistence type="predicted"/>
<keyword evidence="1" id="KW-0812">Transmembrane</keyword>